<evidence type="ECO:0000313" key="8">
    <source>
        <dbReference type="Proteomes" id="UP000035548"/>
    </source>
</evidence>
<dbReference type="KEGG" id="cut:CUTER_08065"/>
<comment type="similarity">
    <text evidence="5">Belongs to the class-II pyridoxal-phosphate-dependent aminotransferase family. MalY/PatB cystathionine beta-lyase subfamily.</text>
</comment>
<evidence type="ECO:0000256" key="3">
    <source>
        <dbReference type="ARBA" id="ARBA00022898"/>
    </source>
</evidence>
<protein>
    <recommendedName>
        <fullName evidence="2">cysteine-S-conjugate beta-lyase</fullName>
        <ecNumber evidence="2">4.4.1.13</ecNumber>
    </recommendedName>
</protein>
<dbReference type="Gene3D" id="3.40.640.10">
    <property type="entry name" value="Type I PLP-dependent aspartate aminotransferase-like (Major domain)"/>
    <property type="match status" value="1"/>
</dbReference>
<reference evidence="8" key="2">
    <citation type="submission" date="2015-05" db="EMBL/GenBank/DDBJ databases">
        <title>Complete genome sequence of Corynebacterium uterequi DSM 45634, isolated from the uterus of a maiden mare.</title>
        <authorList>
            <person name="Ruckert C."/>
            <person name="Albersmeier A."/>
            <person name="Winkler A."/>
            <person name="Tauch A."/>
        </authorList>
    </citation>
    <scope>NUCLEOTIDE SEQUENCE [LARGE SCALE GENOMIC DNA]</scope>
    <source>
        <strain evidence="8">DSM 45634</strain>
    </source>
</reference>
<dbReference type="STRING" id="1072256.CUTER_08065"/>
<dbReference type="CDD" id="cd00609">
    <property type="entry name" value="AAT_like"/>
    <property type="match status" value="1"/>
</dbReference>
<keyword evidence="3" id="KW-0663">Pyridoxal phosphate</keyword>
<evidence type="ECO:0000256" key="4">
    <source>
        <dbReference type="ARBA" id="ARBA00023239"/>
    </source>
</evidence>
<feature type="domain" description="Aminotransferase class I/classII large" evidence="6">
    <location>
        <begin position="24"/>
        <end position="370"/>
    </location>
</feature>
<dbReference type="InterPro" id="IPR015422">
    <property type="entry name" value="PyrdxlP-dep_Trfase_small"/>
</dbReference>
<dbReference type="InterPro" id="IPR004839">
    <property type="entry name" value="Aminotransferase_I/II_large"/>
</dbReference>
<dbReference type="GO" id="GO:0030170">
    <property type="term" value="F:pyridoxal phosphate binding"/>
    <property type="evidence" value="ECO:0007669"/>
    <property type="project" value="InterPro"/>
</dbReference>
<evidence type="ECO:0000256" key="1">
    <source>
        <dbReference type="ARBA" id="ARBA00001933"/>
    </source>
</evidence>
<accession>A0A0G3HI53</accession>
<comment type="cofactor">
    <cofactor evidence="1">
        <name>pyridoxal 5'-phosphate</name>
        <dbReference type="ChEBI" id="CHEBI:597326"/>
    </cofactor>
</comment>
<keyword evidence="4 7" id="KW-0456">Lyase</keyword>
<dbReference type="GO" id="GO:0008483">
    <property type="term" value="F:transaminase activity"/>
    <property type="evidence" value="ECO:0007669"/>
    <property type="project" value="UniProtKB-KW"/>
</dbReference>
<dbReference type="InterPro" id="IPR015421">
    <property type="entry name" value="PyrdxlP-dep_Trfase_major"/>
</dbReference>
<dbReference type="InterPro" id="IPR051798">
    <property type="entry name" value="Class-II_PLP-Dep_Aminotrans"/>
</dbReference>
<dbReference type="InterPro" id="IPR015424">
    <property type="entry name" value="PyrdxlP-dep_Trfase"/>
</dbReference>
<dbReference type="RefSeq" id="WP_047259977.1">
    <property type="nucleotide sequence ID" value="NZ_CP011546.1"/>
</dbReference>
<reference evidence="7 8" key="1">
    <citation type="journal article" date="2015" name="Genome Announc.">
        <title>Virulence Factor Genes Detected in the Complete Genome Sequence of Corynebacterium uterequi DSM 45634, Isolated from the Uterus of a Maiden Mare.</title>
        <authorList>
            <person name="Ruckert C."/>
            <person name="Kriete M."/>
            <person name="Jaenicke S."/>
            <person name="Winkler A."/>
            <person name="Tauch A."/>
        </authorList>
    </citation>
    <scope>NUCLEOTIDE SEQUENCE [LARGE SCALE GENOMIC DNA]</scope>
    <source>
        <strain evidence="7 8">DSM 45634</strain>
    </source>
</reference>
<dbReference type="EMBL" id="CP011546">
    <property type="protein sequence ID" value="AKK11598.1"/>
    <property type="molecule type" value="Genomic_DNA"/>
</dbReference>
<organism evidence="7 8">
    <name type="scientific">Corynebacterium uterequi</name>
    <dbReference type="NCBI Taxonomy" id="1072256"/>
    <lineage>
        <taxon>Bacteria</taxon>
        <taxon>Bacillati</taxon>
        <taxon>Actinomycetota</taxon>
        <taxon>Actinomycetes</taxon>
        <taxon>Mycobacteriales</taxon>
        <taxon>Corynebacteriaceae</taxon>
        <taxon>Corynebacterium</taxon>
    </lineage>
</organism>
<evidence type="ECO:0000256" key="2">
    <source>
        <dbReference type="ARBA" id="ARBA00012224"/>
    </source>
</evidence>
<dbReference type="PATRIC" id="fig|1072256.5.peg.1592"/>
<keyword evidence="7" id="KW-0808">Transferase</keyword>
<dbReference type="PANTHER" id="PTHR43525">
    <property type="entry name" value="PROTEIN MALY"/>
    <property type="match status" value="1"/>
</dbReference>
<gene>
    <name evidence="7" type="primary">aecD</name>
    <name evidence="7" type="ORF">CUTER_08065</name>
</gene>
<keyword evidence="7" id="KW-0032">Aminotransferase</keyword>
<sequence length="380" mass="41216">MKFPSLEELKARGTRKWTVYPEDVLPLWIAESDFPTAPAVKAKIQQCVDNESFGYTPATSNLPTAMADFYERRYGWRPDPARIIPIPDVVRGMLLGIEYFTRPDSAVVVPTPIYPPFLALPETAGREKIEIEGRGGLDLSEVEEAFKAGAGSILIANPTNPLGYTFSRETLIALTDLASRYDARVIVDEIHAPLVLDGEHVVAAGVSETAARVCFSITALSKAWNVAGLKCAQLYLTNDDDVAVWESLTGVAKDGTGTLGVFAAEACYQDESGFLDEEIAYLRSTRDWLADAVEAAVPGLRATRGQATYLMWLDFTDTAIGDVDQPAAWLVEHAKVALNEGTDFGEAGRGHVRLNFATSREILAEAVRRIGDAVAAASNS</sequence>
<evidence type="ECO:0000256" key="5">
    <source>
        <dbReference type="ARBA" id="ARBA00037974"/>
    </source>
</evidence>
<evidence type="ECO:0000313" key="7">
    <source>
        <dbReference type="EMBL" id="AKK11598.1"/>
    </source>
</evidence>
<dbReference type="AlphaFoldDB" id="A0A0G3HI53"/>
<dbReference type="SUPFAM" id="SSF53383">
    <property type="entry name" value="PLP-dependent transferases"/>
    <property type="match status" value="1"/>
</dbReference>
<dbReference type="Gene3D" id="3.90.1150.10">
    <property type="entry name" value="Aspartate Aminotransferase, domain 1"/>
    <property type="match status" value="1"/>
</dbReference>
<proteinExistence type="inferred from homology"/>
<dbReference type="EC" id="4.4.1.13" evidence="2"/>
<dbReference type="GO" id="GO:0047804">
    <property type="term" value="F:cysteine-S-conjugate beta-lyase activity"/>
    <property type="evidence" value="ECO:0007669"/>
    <property type="project" value="UniProtKB-EC"/>
</dbReference>
<dbReference type="OrthoDB" id="3224382at2"/>
<dbReference type="Pfam" id="PF00155">
    <property type="entry name" value="Aminotran_1_2"/>
    <property type="match status" value="1"/>
</dbReference>
<dbReference type="PANTHER" id="PTHR43525:SF2">
    <property type="entry name" value="CYSTATHIONINE BETA-LYASE-RELATED"/>
    <property type="match status" value="1"/>
</dbReference>
<evidence type="ECO:0000259" key="6">
    <source>
        <dbReference type="Pfam" id="PF00155"/>
    </source>
</evidence>
<dbReference type="Proteomes" id="UP000035548">
    <property type="component" value="Chromosome"/>
</dbReference>
<keyword evidence="8" id="KW-1185">Reference proteome</keyword>
<name>A0A0G3HI53_9CORY</name>